<dbReference type="InterPro" id="IPR009010">
    <property type="entry name" value="Asp_de-COase-like_dom_sf"/>
</dbReference>
<dbReference type="AlphaFoldDB" id="A0A7S7NPZ2"/>
<dbReference type="PANTHER" id="PTHR43742:SF6">
    <property type="entry name" value="OXIDOREDUCTASE YYAE-RELATED"/>
    <property type="match status" value="1"/>
</dbReference>
<dbReference type="EMBL" id="CP063849">
    <property type="protein sequence ID" value="QOY87164.1"/>
    <property type="molecule type" value="Genomic_DNA"/>
</dbReference>
<evidence type="ECO:0000256" key="1">
    <source>
        <dbReference type="ARBA" id="ARBA00001942"/>
    </source>
</evidence>
<organism evidence="9 10">
    <name type="scientific">Paludibaculum fermentans</name>
    <dbReference type="NCBI Taxonomy" id="1473598"/>
    <lineage>
        <taxon>Bacteria</taxon>
        <taxon>Pseudomonadati</taxon>
        <taxon>Acidobacteriota</taxon>
        <taxon>Terriglobia</taxon>
        <taxon>Bryobacterales</taxon>
        <taxon>Bryobacteraceae</taxon>
        <taxon>Paludibaculum</taxon>
    </lineage>
</organism>
<dbReference type="Pfam" id="PF00384">
    <property type="entry name" value="Molybdopterin"/>
    <property type="match status" value="1"/>
</dbReference>
<reference evidence="9 10" key="1">
    <citation type="submission" date="2020-10" db="EMBL/GenBank/DDBJ databases">
        <title>Complete genome sequence of Paludibaculum fermentans P105T, a facultatively anaerobic acidobacterium capable of dissimilatory Fe(III) reduction.</title>
        <authorList>
            <person name="Dedysh S.N."/>
            <person name="Beletsky A.V."/>
            <person name="Kulichevskaya I.S."/>
            <person name="Mardanov A.V."/>
            <person name="Ravin N.V."/>
        </authorList>
    </citation>
    <scope>NUCLEOTIDE SEQUENCE [LARGE SCALE GENOMIC DNA]</scope>
    <source>
        <strain evidence="9 10">P105</strain>
    </source>
</reference>
<dbReference type="InterPro" id="IPR050612">
    <property type="entry name" value="Prok_Mopterin_Oxidored"/>
</dbReference>
<dbReference type="CDD" id="cd02766">
    <property type="entry name" value="MopB_3"/>
    <property type="match status" value="1"/>
</dbReference>
<name>A0A7S7NPZ2_PALFE</name>
<dbReference type="GO" id="GO:0043546">
    <property type="term" value="F:molybdopterin cofactor binding"/>
    <property type="evidence" value="ECO:0007669"/>
    <property type="project" value="InterPro"/>
</dbReference>
<evidence type="ECO:0000256" key="4">
    <source>
        <dbReference type="ARBA" id="ARBA00022723"/>
    </source>
</evidence>
<dbReference type="InterPro" id="IPR006656">
    <property type="entry name" value="Mopterin_OxRdtase"/>
</dbReference>
<evidence type="ECO:0000256" key="3">
    <source>
        <dbReference type="ARBA" id="ARBA00022505"/>
    </source>
</evidence>
<dbReference type="GO" id="GO:0046872">
    <property type="term" value="F:metal ion binding"/>
    <property type="evidence" value="ECO:0007669"/>
    <property type="project" value="UniProtKB-KW"/>
</dbReference>
<protein>
    <submittedName>
        <fullName evidence="9">Molybdopterin-dependent oxidoreductase</fullName>
    </submittedName>
</protein>
<evidence type="ECO:0000313" key="9">
    <source>
        <dbReference type="EMBL" id="QOY87164.1"/>
    </source>
</evidence>
<keyword evidence="3" id="KW-0500">Molybdenum</keyword>
<evidence type="ECO:0000256" key="5">
    <source>
        <dbReference type="ARBA" id="ARBA00023002"/>
    </source>
</evidence>
<dbReference type="InterPro" id="IPR006657">
    <property type="entry name" value="MoPterin_dinucl-bd_dom"/>
</dbReference>
<evidence type="ECO:0000259" key="8">
    <source>
        <dbReference type="PROSITE" id="PS51669"/>
    </source>
</evidence>
<dbReference type="RefSeq" id="WP_194448833.1">
    <property type="nucleotide sequence ID" value="NZ_CP063849.1"/>
</dbReference>
<evidence type="ECO:0000313" key="10">
    <source>
        <dbReference type="Proteomes" id="UP000593892"/>
    </source>
</evidence>
<dbReference type="PROSITE" id="PS51669">
    <property type="entry name" value="4FE4S_MOW_BIS_MGD"/>
    <property type="match status" value="1"/>
</dbReference>
<gene>
    <name evidence="9" type="ORF">IRI77_31035</name>
</gene>
<dbReference type="Gene3D" id="3.30.2070.10">
    <property type="entry name" value="Formate dehydrogenase/DMSO reductase"/>
    <property type="match status" value="1"/>
</dbReference>
<dbReference type="SUPFAM" id="SSF50692">
    <property type="entry name" value="ADC-like"/>
    <property type="match status" value="1"/>
</dbReference>
<dbReference type="PROSITE" id="PS00490">
    <property type="entry name" value="MOLYBDOPTERIN_PROK_2"/>
    <property type="match status" value="1"/>
</dbReference>
<comment type="similarity">
    <text evidence="2">Belongs to the prokaryotic molybdopterin-containing oxidoreductase family.</text>
</comment>
<keyword evidence="4" id="KW-0479">Metal-binding</keyword>
<keyword evidence="7" id="KW-0411">Iron-sulfur</keyword>
<dbReference type="InterPro" id="IPR006655">
    <property type="entry name" value="Mopterin_OxRdtase_prok_CS"/>
</dbReference>
<dbReference type="InterPro" id="IPR006963">
    <property type="entry name" value="Mopterin_OxRdtase_4Fe-4S_dom"/>
</dbReference>
<dbReference type="Pfam" id="PF01568">
    <property type="entry name" value="Molydop_binding"/>
    <property type="match status" value="1"/>
</dbReference>
<dbReference type="Pfam" id="PF04879">
    <property type="entry name" value="Molybdop_Fe4S4"/>
    <property type="match status" value="1"/>
</dbReference>
<keyword evidence="5" id="KW-0560">Oxidoreductase</keyword>
<dbReference type="Proteomes" id="UP000593892">
    <property type="component" value="Chromosome"/>
</dbReference>
<accession>A0A7S7NPZ2</accession>
<proteinExistence type="inferred from homology"/>
<dbReference type="Gene3D" id="3.40.228.10">
    <property type="entry name" value="Dimethylsulfoxide Reductase, domain 2"/>
    <property type="match status" value="1"/>
</dbReference>
<feature type="domain" description="4Fe-4S Mo/W bis-MGD-type" evidence="8">
    <location>
        <begin position="2"/>
        <end position="59"/>
    </location>
</feature>
<dbReference type="PANTHER" id="PTHR43742">
    <property type="entry name" value="TRIMETHYLAMINE-N-OXIDE REDUCTASE"/>
    <property type="match status" value="1"/>
</dbReference>
<dbReference type="GO" id="GO:0016491">
    <property type="term" value="F:oxidoreductase activity"/>
    <property type="evidence" value="ECO:0007669"/>
    <property type="project" value="UniProtKB-KW"/>
</dbReference>
<dbReference type="Gene3D" id="2.40.40.20">
    <property type="match status" value="1"/>
</dbReference>
<dbReference type="Gene3D" id="3.40.50.740">
    <property type="match status" value="1"/>
</dbReference>
<keyword evidence="10" id="KW-1185">Reference proteome</keyword>
<dbReference type="Gene3D" id="2.20.25.90">
    <property type="entry name" value="ADC-like domains"/>
    <property type="match status" value="1"/>
</dbReference>
<keyword evidence="6" id="KW-0408">Iron</keyword>
<evidence type="ECO:0000256" key="2">
    <source>
        <dbReference type="ARBA" id="ARBA00010312"/>
    </source>
</evidence>
<sequence length="656" mass="72046">MKDVRHSTCALDCPDACSILVTIDQGRATHLRGNPNHSVTQGFLCGKVARYLDRQYHPDRLQYPLRRTGPKGQGQFTRISWDEALDEIVTNLKALAAQYGPESILPYSYAGTMGYLQGGSMDRRFFHRLGASRLDRTICASAGAAGFMEAYGIRLGTPPQQFAESKYIIAWGANILTTNVHLWPFIVEARRRGAKLVVIDPVVTKVASLADWHLMPYPGSDLALALGLMHVLFRDGLDRYPGDTASLRRRAAEFPPERVAELTGIPADQIETLAREYATTRPAAIRLNYGVQRSERGGKAVRAISLLPALCGYWDERGGGLQLTTSGAFDINREALERPDLGPPARTLNMSVLGKALTEVNDPPVKALIVYNSNPGAIAPNQALVRQGLSREDLFTVVLDHFQTDTADYADIVLPATTFLEHTDLYMAYGHYDLQLARPAVEPPGEARPNVEIFRALAQRMGFTDPCFADSSDEMIRQLLNSGSPRLQGITLERLEQEHAVPLNMPDLPMAGRPVDMDAATLDYTPPRESRLGREHPFPLELVSSKNHDSLNSTFGLHAATDAQTAVLQLHPEDAAARGISDGEEVEVFNHRGKVRLKAKVGATVRPGVVRAPSVRWARQAPDGFNVNVLISDRLTDIGGGPCFYNCLVEVRRCGA</sequence>
<evidence type="ECO:0000256" key="7">
    <source>
        <dbReference type="ARBA" id="ARBA00023014"/>
    </source>
</evidence>
<evidence type="ECO:0000256" key="6">
    <source>
        <dbReference type="ARBA" id="ARBA00023004"/>
    </source>
</evidence>
<dbReference type="KEGG" id="pfer:IRI77_31035"/>
<comment type="cofactor">
    <cofactor evidence="1">
        <name>Mo-bis(molybdopterin guanine dinucleotide)</name>
        <dbReference type="ChEBI" id="CHEBI:60539"/>
    </cofactor>
</comment>
<dbReference type="SUPFAM" id="SSF53706">
    <property type="entry name" value="Formate dehydrogenase/DMSO reductase, domains 1-3"/>
    <property type="match status" value="1"/>
</dbReference>
<dbReference type="SMART" id="SM00926">
    <property type="entry name" value="Molybdop_Fe4S4"/>
    <property type="match status" value="1"/>
</dbReference>
<dbReference type="GO" id="GO:0051536">
    <property type="term" value="F:iron-sulfur cluster binding"/>
    <property type="evidence" value="ECO:0007669"/>
    <property type="project" value="UniProtKB-KW"/>
</dbReference>